<protein>
    <submittedName>
        <fullName evidence="2">Uncharacterized protein</fullName>
    </submittedName>
</protein>
<comment type="caution">
    <text evidence="2">The sequence shown here is derived from an EMBL/GenBank/DDBJ whole genome shotgun (WGS) entry which is preliminary data.</text>
</comment>
<name>A0ABW9WMS8_9BURK</name>
<evidence type="ECO:0000313" key="2">
    <source>
        <dbReference type="EMBL" id="MYN41613.1"/>
    </source>
</evidence>
<keyword evidence="1" id="KW-0732">Signal</keyword>
<evidence type="ECO:0000313" key="3">
    <source>
        <dbReference type="Proteomes" id="UP000466332"/>
    </source>
</evidence>
<reference evidence="2 3" key="1">
    <citation type="submission" date="2019-12" db="EMBL/GenBank/DDBJ databases">
        <title>Novel species isolated from a subtropical stream in China.</title>
        <authorList>
            <person name="Lu H."/>
        </authorList>
    </citation>
    <scope>NUCLEOTIDE SEQUENCE [LARGE SCALE GENOMIC DNA]</scope>
    <source>
        <strain evidence="2 3">FT109W</strain>
    </source>
</reference>
<proteinExistence type="predicted"/>
<evidence type="ECO:0000256" key="1">
    <source>
        <dbReference type="SAM" id="SignalP"/>
    </source>
</evidence>
<dbReference type="EMBL" id="WWCS01000013">
    <property type="protein sequence ID" value="MYN41613.1"/>
    <property type="molecule type" value="Genomic_DNA"/>
</dbReference>
<dbReference type="RefSeq" id="WP_161046578.1">
    <property type="nucleotide sequence ID" value="NZ_WWCS01000013.1"/>
</dbReference>
<dbReference type="Proteomes" id="UP000466332">
    <property type="component" value="Unassembled WGS sequence"/>
</dbReference>
<organism evidence="2 3">
    <name type="scientific">Duganella margarita</name>
    <dbReference type="NCBI Taxonomy" id="2692170"/>
    <lineage>
        <taxon>Bacteria</taxon>
        <taxon>Pseudomonadati</taxon>
        <taxon>Pseudomonadota</taxon>
        <taxon>Betaproteobacteria</taxon>
        <taxon>Burkholderiales</taxon>
        <taxon>Oxalobacteraceae</taxon>
        <taxon>Telluria group</taxon>
        <taxon>Duganella</taxon>
    </lineage>
</organism>
<keyword evidence="3" id="KW-1185">Reference proteome</keyword>
<accession>A0ABW9WMS8</accession>
<feature type="chain" id="PRO_5045735207" evidence="1">
    <location>
        <begin position="21"/>
        <end position="173"/>
    </location>
</feature>
<feature type="signal peptide" evidence="1">
    <location>
        <begin position="1"/>
        <end position="20"/>
    </location>
</feature>
<gene>
    <name evidence="2" type="ORF">GTP55_19810</name>
</gene>
<sequence length="173" mass="19700">MNKAIVIVVALLSAPVPVHAAPAVLKVGEPFIKARKQLYAAGWRADPLAHLSTGEHMGLERQLVENGYAEVDSCSEGLSFCILQYIKGNACLRLQTQGEQIRWMKVDQWSSDCRERSVGEERNALPADVRYLIQWRKDCELADECKRTQRFLLKLKQKYRHDPVIMRVLASHN</sequence>